<feature type="compositionally biased region" description="Basic residues" evidence="1">
    <location>
        <begin position="159"/>
        <end position="172"/>
    </location>
</feature>
<dbReference type="EnsemblMetazoa" id="MDOA001044-RB">
    <property type="protein sequence ID" value="MDOA001044-PB"/>
    <property type="gene ID" value="MDOA001044"/>
</dbReference>
<dbReference type="Pfam" id="PF13325">
    <property type="entry name" value="MCRS_N"/>
    <property type="match status" value="1"/>
</dbReference>
<accession>A0A1I8M455</accession>
<dbReference type="PANTHER" id="PTHR13233:SF0">
    <property type="entry name" value="MICROSPHERULE PROTEIN 1"/>
    <property type="match status" value="1"/>
</dbReference>
<dbReference type="EnsemblMetazoa" id="MDOA001044-RA">
    <property type="protein sequence ID" value="MDOA001044-PA"/>
    <property type="gene ID" value="MDOA001044"/>
</dbReference>
<dbReference type="GO" id="GO:0045944">
    <property type="term" value="P:positive regulation of transcription by RNA polymerase II"/>
    <property type="evidence" value="ECO:0007669"/>
    <property type="project" value="TreeGrafter"/>
</dbReference>
<dbReference type="VEuPathDB" id="VectorBase:MDOA001044"/>
<dbReference type="InterPro" id="IPR025999">
    <property type="entry name" value="MCRS_N"/>
</dbReference>
<dbReference type="SUPFAM" id="SSF49879">
    <property type="entry name" value="SMAD/FHA domain"/>
    <property type="match status" value="1"/>
</dbReference>
<dbReference type="GO" id="GO:0031011">
    <property type="term" value="C:Ino80 complex"/>
    <property type="evidence" value="ECO:0007669"/>
    <property type="project" value="InterPro"/>
</dbReference>
<dbReference type="Gene3D" id="2.60.200.20">
    <property type="match status" value="1"/>
</dbReference>
<protein>
    <recommendedName>
        <fullName evidence="2">FHA domain-containing protein</fullName>
    </recommendedName>
</protein>
<dbReference type="GO" id="GO:0044545">
    <property type="term" value="C:NSL complex"/>
    <property type="evidence" value="ECO:0007669"/>
    <property type="project" value="TreeGrafter"/>
</dbReference>
<dbReference type="GO" id="GO:0071339">
    <property type="term" value="C:MLL1 complex"/>
    <property type="evidence" value="ECO:0007669"/>
    <property type="project" value="InterPro"/>
</dbReference>
<dbReference type="CDD" id="cd22687">
    <property type="entry name" value="FHA_MCRS1"/>
    <property type="match status" value="1"/>
</dbReference>
<feature type="compositionally biased region" description="Low complexity" evidence="1">
    <location>
        <begin position="94"/>
        <end position="104"/>
    </location>
</feature>
<proteinExistence type="predicted"/>
<feature type="compositionally biased region" description="Basic residues" evidence="1">
    <location>
        <begin position="38"/>
        <end position="47"/>
    </location>
</feature>
<dbReference type="InterPro" id="IPR008984">
    <property type="entry name" value="SMAD_FHA_dom_sf"/>
</dbReference>
<feature type="region of interest" description="Disordered" evidence="1">
    <location>
        <begin position="1"/>
        <end position="104"/>
    </location>
</feature>
<dbReference type="InterPro" id="IPR037912">
    <property type="entry name" value="MCRS1"/>
</dbReference>
<feature type="region of interest" description="Disordered" evidence="1">
    <location>
        <begin position="145"/>
        <end position="182"/>
    </location>
</feature>
<dbReference type="PANTHER" id="PTHR13233">
    <property type="entry name" value="MICROSPHERULE PROTEIN 1"/>
    <property type="match status" value="1"/>
</dbReference>
<dbReference type="STRING" id="7370.A0A1I8M455"/>
<evidence type="ECO:0000259" key="2">
    <source>
        <dbReference type="PROSITE" id="PS50006"/>
    </source>
</evidence>
<feature type="compositionally biased region" description="Pro residues" evidence="1">
    <location>
        <begin position="84"/>
        <end position="93"/>
    </location>
</feature>
<dbReference type="AlphaFoldDB" id="A0A1I8M455"/>
<dbReference type="SMART" id="SM00240">
    <property type="entry name" value="FHA"/>
    <property type="match status" value="1"/>
</dbReference>
<evidence type="ECO:0000256" key="1">
    <source>
        <dbReference type="SAM" id="MobiDB-lite"/>
    </source>
</evidence>
<dbReference type="PROSITE" id="PS50006">
    <property type="entry name" value="FHA_DOMAIN"/>
    <property type="match status" value="1"/>
</dbReference>
<dbReference type="eggNOG" id="KOG2293">
    <property type="taxonomic scope" value="Eukaryota"/>
</dbReference>
<evidence type="ECO:0000313" key="3">
    <source>
        <dbReference type="EnsemblMetazoa" id="MDOA001044-PA"/>
    </source>
</evidence>
<dbReference type="RefSeq" id="XP_005185653.2">
    <property type="nucleotide sequence ID" value="XM_005185596.4"/>
</dbReference>
<feature type="compositionally biased region" description="Low complexity" evidence="1">
    <location>
        <begin position="1"/>
        <end position="17"/>
    </location>
</feature>
<dbReference type="GO" id="GO:0002151">
    <property type="term" value="F:G-quadruplex RNA binding"/>
    <property type="evidence" value="ECO:0007669"/>
    <property type="project" value="InterPro"/>
</dbReference>
<gene>
    <name evidence="3" type="primary">101892225</name>
</gene>
<reference evidence="3" key="1">
    <citation type="submission" date="2020-05" db="UniProtKB">
        <authorList>
            <consortium name="EnsemblMetazoa"/>
        </authorList>
    </citation>
    <scope>IDENTIFICATION</scope>
    <source>
        <strain evidence="3">Aabys</strain>
    </source>
</reference>
<organism evidence="3">
    <name type="scientific">Musca domestica</name>
    <name type="common">House fly</name>
    <dbReference type="NCBI Taxonomy" id="7370"/>
    <lineage>
        <taxon>Eukaryota</taxon>
        <taxon>Metazoa</taxon>
        <taxon>Ecdysozoa</taxon>
        <taxon>Arthropoda</taxon>
        <taxon>Hexapoda</taxon>
        <taxon>Insecta</taxon>
        <taxon>Pterygota</taxon>
        <taxon>Neoptera</taxon>
        <taxon>Endopterygota</taxon>
        <taxon>Diptera</taxon>
        <taxon>Brachycera</taxon>
        <taxon>Muscomorpha</taxon>
        <taxon>Muscoidea</taxon>
        <taxon>Muscidae</taxon>
        <taxon>Musca</taxon>
    </lineage>
</organism>
<feature type="domain" description="FHA" evidence="2">
    <location>
        <begin position="412"/>
        <end position="468"/>
    </location>
</feature>
<dbReference type="Pfam" id="PF00498">
    <property type="entry name" value="FHA"/>
    <property type="match status" value="1"/>
</dbReference>
<dbReference type="OrthoDB" id="10262769at2759"/>
<dbReference type="InterPro" id="IPR000253">
    <property type="entry name" value="FHA_dom"/>
</dbReference>
<dbReference type="KEGG" id="mde:101892225"/>
<dbReference type="VEuPathDB" id="VectorBase:MDOMA2_007322"/>
<name>A0A1I8M455_MUSDO</name>
<sequence length="513" mass="57242">MASLATTNDNNPNDLPTSATTTPLHNLPIELQNDQKRRSSSRSIKRKRFDDEIVEYSVSLQSRSEQTRSTRPRTTSQTYIQPVLPTPPVPILQPPTQVDSDKTSSSVVATTTAAAAAAPILQQVVGSATSSIAVGPTLQNLLGSESKTTSGFMAAERRRPARSQQKKSRKSGRPPAQATLKDLGRWKPIDDLALIIGMLQTNDSRMVHRGTKFSSKFTLAELQSRWWALLFEPALSRIAVTAMRNLHPELVESVQRKALFSTAEEELLSTIKSTDNPKIEQFQELLDKNASVFYSARTAKSLQNHWQMMKQYQLLSDQVVNISDQPLTFSDAEDLIMDSELHEQRDEALEIELALADRQNKREIRLLENELSRWNVLVDSMTGVGIAPEFDGQTLAVLRGRLVRYLMRSKEITFGRDAKDCVVDVDLSLEGPATKISRKQGIIKLRSNGDFFIANEGKRPIFIDGVPLLSGNKTRLANNCVVEMSGLRFVFLVNYELINAIRHESAKTTSPLN</sequence>
<feature type="compositionally biased region" description="Low complexity" evidence="1">
    <location>
        <begin position="59"/>
        <end position="83"/>
    </location>
</feature>